<evidence type="ECO:0000256" key="4">
    <source>
        <dbReference type="ARBA" id="ARBA00022989"/>
    </source>
</evidence>
<name>A0A4V1RW36_9BACT</name>
<evidence type="ECO:0000256" key="3">
    <source>
        <dbReference type="ARBA" id="ARBA00022692"/>
    </source>
</evidence>
<keyword evidence="10" id="KW-1185">Reference proteome</keyword>
<evidence type="ECO:0000313" key="9">
    <source>
        <dbReference type="EMBL" id="RYC68898.1"/>
    </source>
</evidence>
<organism evidence="9 10">
    <name type="scientific">Spirosoma sordidisoli</name>
    <dbReference type="NCBI Taxonomy" id="2502893"/>
    <lineage>
        <taxon>Bacteria</taxon>
        <taxon>Pseudomonadati</taxon>
        <taxon>Bacteroidota</taxon>
        <taxon>Cytophagia</taxon>
        <taxon>Cytophagales</taxon>
        <taxon>Cytophagaceae</taxon>
        <taxon>Spirosoma</taxon>
    </lineage>
</organism>
<feature type="domain" description="ABC3 transporter permease C-terminal" evidence="7">
    <location>
        <begin position="294"/>
        <end position="409"/>
    </location>
</feature>
<evidence type="ECO:0000256" key="1">
    <source>
        <dbReference type="ARBA" id="ARBA00004651"/>
    </source>
</evidence>
<accession>A0A4V1RW36</accession>
<evidence type="ECO:0000256" key="6">
    <source>
        <dbReference type="SAM" id="Phobius"/>
    </source>
</evidence>
<feature type="transmembrane region" description="Helical" evidence="6">
    <location>
        <begin position="339"/>
        <end position="362"/>
    </location>
</feature>
<dbReference type="Pfam" id="PF02687">
    <property type="entry name" value="FtsX"/>
    <property type="match status" value="2"/>
</dbReference>
<dbReference type="Pfam" id="PF12704">
    <property type="entry name" value="MacB_PCD"/>
    <property type="match status" value="2"/>
</dbReference>
<feature type="transmembrane region" description="Helical" evidence="6">
    <location>
        <begin position="710"/>
        <end position="738"/>
    </location>
</feature>
<dbReference type="RefSeq" id="WP_077923236.1">
    <property type="nucleotide sequence ID" value="NZ_SBLB01000004.1"/>
</dbReference>
<dbReference type="Proteomes" id="UP000290407">
    <property type="component" value="Unassembled WGS sequence"/>
</dbReference>
<evidence type="ECO:0000256" key="5">
    <source>
        <dbReference type="ARBA" id="ARBA00023136"/>
    </source>
</evidence>
<evidence type="ECO:0000259" key="8">
    <source>
        <dbReference type="Pfam" id="PF12704"/>
    </source>
</evidence>
<comment type="subcellular location">
    <subcellularLocation>
        <location evidence="1">Cell membrane</location>
        <topology evidence="1">Multi-pass membrane protein</topology>
    </subcellularLocation>
</comment>
<dbReference type="InterPro" id="IPR050250">
    <property type="entry name" value="Macrolide_Exporter_MacB"/>
</dbReference>
<feature type="transmembrane region" description="Helical" evidence="6">
    <location>
        <begin position="382"/>
        <end position="405"/>
    </location>
</feature>
<proteinExistence type="predicted"/>
<keyword evidence="2" id="KW-1003">Cell membrane</keyword>
<comment type="caution">
    <text evidence="9">The sequence shown here is derived from an EMBL/GenBank/DDBJ whole genome shotgun (WGS) entry which is preliminary data.</text>
</comment>
<protein>
    <submittedName>
        <fullName evidence="9">FtsX-like permease family protein</fullName>
    </submittedName>
</protein>
<feature type="transmembrane region" description="Helical" evidence="6">
    <location>
        <begin position="21"/>
        <end position="41"/>
    </location>
</feature>
<dbReference type="GO" id="GO:0005886">
    <property type="term" value="C:plasma membrane"/>
    <property type="evidence" value="ECO:0007669"/>
    <property type="project" value="UniProtKB-SubCell"/>
</dbReference>
<feature type="domain" description="MacB-like periplasmic core" evidence="8">
    <location>
        <begin position="438"/>
        <end position="636"/>
    </location>
</feature>
<evidence type="ECO:0000256" key="2">
    <source>
        <dbReference type="ARBA" id="ARBA00022475"/>
    </source>
</evidence>
<keyword evidence="5 6" id="KW-0472">Membrane</keyword>
<evidence type="ECO:0000259" key="7">
    <source>
        <dbReference type="Pfam" id="PF02687"/>
    </source>
</evidence>
<feature type="domain" description="ABC3 transporter permease C-terminal" evidence="7">
    <location>
        <begin position="678"/>
        <end position="790"/>
    </location>
</feature>
<dbReference type="InterPro" id="IPR025857">
    <property type="entry name" value="MacB_PCD"/>
</dbReference>
<feature type="transmembrane region" description="Helical" evidence="6">
    <location>
        <begin position="426"/>
        <end position="450"/>
    </location>
</feature>
<reference evidence="9 10" key="1">
    <citation type="submission" date="2019-01" db="EMBL/GenBank/DDBJ databases">
        <title>Spirosoma flava sp. nov., a propanil-degrading bacterium isolated from herbicide-contaminated soil.</title>
        <authorList>
            <person name="Zhang L."/>
            <person name="Jiang J.-D."/>
        </authorList>
    </citation>
    <scope>NUCLEOTIDE SEQUENCE [LARGE SCALE GENOMIC DNA]</scope>
    <source>
        <strain evidence="9 10">TY50</strain>
    </source>
</reference>
<feature type="transmembrane region" description="Helical" evidence="6">
    <location>
        <begin position="674"/>
        <end position="698"/>
    </location>
</feature>
<gene>
    <name evidence="9" type="ORF">EQG79_15950</name>
</gene>
<dbReference type="InterPro" id="IPR003838">
    <property type="entry name" value="ABC3_permease_C"/>
</dbReference>
<keyword evidence="4 6" id="KW-1133">Transmembrane helix</keyword>
<dbReference type="PROSITE" id="PS51257">
    <property type="entry name" value="PROKAR_LIPOPROTEIN"/>
    <property type="match status" value="1"/>
</dbReference>
<evidence type="ECO:0000313" key="10">
    <source>
        <dbReference type="Proteomes" id="UP000290407"/>
    </source>
</evidence>
<dbReference type="PANTHER" id="PTHR30572:SF18">
    <property type="entry name" value="ABC-TYPE MACROLIDE FAMILY EXPORT SYSTEM PERMEASE COMPONENT 2"/>
    <property type="match status" value="1"/>
</dbReference>
<feature type="transmembrane region" description="Helical" evidence="6">
    <location>
        <begin position="288"/>
        <end position="310"/>
    </location>
</feature>
<keyword evidence="3 6" id="KW-0812">Transmembrane</keyword>
<dbReference type="AlphaFoldDB" id="A0A4V1RW36"/>
<dbReference type="PANTHER" id="PTHR30572">
    <property type="entry name" value="MEMBRANE COMPONENT OF TRANSPORTER-RELATED"/>
    <property type="match status" value="1"/>
</dbReference>
<feature type="domain" description="MacB-like periplasmic core" evidence="8">
    <location>
        <begin position="20"/>
        <end position="246"/>
    </location>
</feature>
<dbReference type="GO" id="GO:0022857">
    <property type="term" value="F:transmembrane transporter activity"/>
    <property type="evidence" value="ECO:0007669"/>
    <property type="project" value="TreeGrafter"/>
</dbReference>
<sequence>MLTNYLKIAWRNLAKNKLFSGINVFGLALGMACSLLIGLWVSDELSYDRFLRNAEAIHYVRVNFQHPVTGEIATNSVTPGPLQEVIAKNIPEVAAVTKINYGPELLLKSVGPSAADKSDKVKGYYATDDFFGVFDLPALAGNPKAALAQTNQIVITRAVAENFFTGSGTDYQQALGKTLQLDNDKLYVVGAVIENLPHASSLQFGWLVNWKVQQQDWMTKWGNVSFYTFVRLQPNVTMAQAETAMKMIYPRFAGKNFDIGRPVLQPITDLHLYADYKNGKAVGGRIEYVRIFSLVALFILLIACINFINLATARSALRAREVGVRKVVGALRSSLIGQFLSESMLTSLLAVVLAIGLVWLVLPTFNTTFGKQLAIDLASPAFWLSLAGLVLITGFLSGSYPALFLSGLQPVRILKGKMQLGHGPALFRKTLVVFQFSLSIFLIAGVLVVGQQMMYLRTKNLGLDRENLIYMPLEGTLTEGNKTEAFRQEVMRQPSVVTATTSSDLPMNVQNSSGDLEWPGMTQTTESNVSILQVGGDFIRTMNIKLLDGRDFRTTGLADSSSYIINEAAARMMSMKSPVGQEVKFWRGKGRIIGLMKDFHLKSLHEAISPVILLYNPLGNSYLLVKSRAGKTPQTIADLERLAKQVNPNYPFTYHFVDEAYEKLYSAEQQVSTLVNYFGILAILISCLGLFGLAAFTAEQRTKEIGVRKVLGASVASIIGLLSKDFLMLVMIALVLASPLAWYALRQWLGTFEYRTDLSWWVFALAGLLAVGIALLTVSFQSIKAALMNPVKSLRSE</sequence>
<dbReference type="EMBL" id="SBLB01000004">
    <property type="protein sequence ID" value="RYC68898.1"/>
    <property type="molecule type" value="Genomic_DNA"/>
</dbReference>
<feature type="transmembrane region" description="Helical" evidence="6">
    <location>
        <begin position="758"/>
        <end position="778"/>
    </location>
</feature>